<evidence type="ECO:0000256" key="1">
    <source>
        <dbReference type="ARBA" id="ARBA00004162"/>
    </source>
</evidence>
<dbReference type="RefSeq" id="XP_010243365.1">
    <property type="nucleotide sequence ID" value="XM_010245063.2"/>
</dbReference>
<evidence type="ECO:0000256" key="4">
    <source>
        <dbReference type="PROSITE-ProRule" id="PRU00285"/>
    </source>
</evidence>
<feature type="transmembrane region" description="Helical" evidence="7">
    <location>
        <begin position="238"/>
        <end position="258"/>
    </location>
</feature>
<evidence type="ECO:0000256" key="3">
    <source>
        <dbReference type="ARBA" id="ARBA00022821"/>
    </source>
</evidence>
<feature type="compositionally biased region" description="Basic and acidic residues" evidence="6">
    <location>
        <begin position="156"/>
        <end position="181"/>
    </location>
</feature>
<comment type="similarity">
    <text evidence="4 5">Belongs to the small heat shock protein (HSP20) family.</text>
</comment>
<evidence type="ECO:0000256" key="6">
    <source>
        <dbReference type="SAM" id="MobiDB-lite"/>
    </source>
</evidence>
<evidence type="ECO:0000256" key="5">
    <source>
        <dbReference type="RuleBase" id="RU003616"/>
    </source>
</evidence>
<accession>A0A1U7YYY8</accession>
<dbReference type="PANTHER" id="PTHR43670:SF114">
    <property type="entry name" value="OS05G0592000 PROTEIN"/>
    <property type="match status" value="1"/>
</dbReference>
<dbReference type="PROSITE" id="PS01031">
    <property type="entry name" value="SHSP"/>
    <property type="match status" value="1"/>
</dbReference>
<dbReference type="Proteomes" id="UP000189703">
    <property type="component" value="Unplaced"/>
</dbReference>
<keyword evidence="7" id="KW-1133">Transmembrane helix</keyword>
<dbReference type="InterPro" id="IPR008978">
    <property type="entry name" value="HSP20-like_chaperone"/>
</dbReference>
<evidence type="ECO:0000313" key="9">
    <source>
        <dbReference type="RefSeq" id="XP_010243365.1"/>
    </source>
</evidence>
<dbReference type="SUPFAM" id="SSF49764">
    <property type="entry name" value="HSP20-like chaperones"/>
    <property type="match status" value="1"/>
</dbReference>
<dbReference type="GO" id="GO:0005886">
    <property type="term" value="C:plasma membrane"/>
    <property type="evidence" value="ECO:0007669"/>
    <property type="project" value="UniProtKB-SubCell"/>
</dbReference>
<dbReference type="AlphaFoldDB" id="A0A1U7YYY8"/>
<keyword evidence="2" id="KW-1003">Cell membrane</keyword>
<feature type="compositionally biased region" description="Basic and acidic residues" evidence="6">
    <location>
        <begin position="188"/>
        <end position="203"/>
    </location>
</feature>
<dbReference type="CDD" id="cd06464">
    <property type="entry name" value="ACD_sHsps-like"/>
    <property type="match status" value="1"/>
</dbReference>
<dbReference type="InterPro" id="IPR002068">
    <property type="entry name" value="A-crystallin/Hsp20_dom"/>
</dbReference>
<evidence type="ECO:0000313" key="8">
    <source>
        <dbReference type="Proteomes" id="UP000189703"/>
    </source>
</evidence>
<name>A0A1U7YYY8_NELNU</name>
<dbReference type="Pfam" id="PF00011">
    <property type="entry name" value="HSP20"/>
    <property type="match status" value="1"/>
</dbReference>
<dbReference type="OMA" id="PRPAYEN"/>
<evidence type="ECO:0000256" key="7">
    <source>
        <dbReference type="SAM" id="Phobius"/>
    </source>
</evidence>
<feature type="region of interest" description="Disordered" evidence="6">
    <location>
        <begin position="101"/>
        <end position="230"/>
    </location>
</feature>
<dbReference type="GO" id="GO:0034605">
    <property type="term" value="P:cellular response to heat"/>
    <property type="evidence" value="ECO:0000318"/>
    <property type="project" value="GO_Central"/>
</dbReference>
<dbReference type="Gene3D" id="2.60.40.790">
    <property type="match status" value="1"/>
</dbReference>
<dbReference type="GO" id="GO:0006952">
    <property type="term" value="P:defense response"/>
    <property type="evidence" value="ECO:0007669"/>
    <property type="project" value="UniProtKB-KW"/>
</dbReference>
<dbReference type="GeneID" id="104587451"/>
<dbReference type="PANTHER" id="PTHR43670">
    <property type="entry name" value="HEAT SHOCK PROTEIN 26"/>
    <property type="match status" value="1"/>
</dbReference>
<reference evidence="9" key="1">
    <citation type="submission" date="2025-08" db="UniProtKB">
        <authorList>
            <consortium name="RefSeq"/>
        </authorList>
    </citation>
    <scope>IDENTIFICATION</scope>
</reference>
<keyword evidence="8" id="KW-1185">Reference proteome</keyword>
<sequence length="268" mass="29026">MDRTGTRMYEDFQPSLDWKKEAGSEVAVVRLPGFKKEQLRVQLASGALKISGERPINNNRWSRFQKEFKLPQNCETKDIRAQFVAEVLTIVMPKAVAPAQPQLLHPTGHKPEAGSPPAPKKSPEEAVTQKPESPEKRPETPSQKSAVEAKPSIADDEGKKENGRPSDDAKNVAEKTSEKKGQGGGFVDGEKVSGDKGKNEEKAGAAINGEARAMDGSSETAAAGDGSQAIGQDKPRKLIMSSVAVAVVVMAFVAYLLFNIYTWVIREN</sequence>
<gene>
    <name evidence="9" type="primary">LOC104587451</name>
</gene>
<keyword evidence="7" id="KW-0472">Membrane</keyword>
<protein>
    <submittedName>
        <fullName evidence="9">Inactive protein RESTRICTED TEV MOVEMENT 2-like</fullName>
    </submittedName>
</protein>
<dbReference type="KEGG" id="nnu:104587451"/>
<keyword evidence="7" id="KW-0812">Transmembrane</keyword>
<keyword evidence="3" id="KW-0611">Plant defense</keyword>
<proteinExistence type="inferred from homology"/>
<evidence type="ECO:0000256" key="2">
    <source>
        <dbReference type="ARBA" id="ARBA00022475"/>
    </source>
</evidence>
<dbReference type="eggNOG" id="KOG0710">
    <property type="taxonomic scope" value="Eukaryota"/>
</dbReference>
<dbReference type="OrthoDB" id="1431247at2759"/>
<comment type="subcellular location">
    <subcellularLocation>
        <location evidence="1">Cell membrane</location>
        <topology evidence="1">Single-pass membrane protein</topology>
    </subcellularLocation>
</comment>
<organism evidence="8 9">
    <name type="scientific">Nelumbo nucifera</name>
    <name type="common">Sacred lotus</name>
    <dbReference type="NCBI Taxonomy" id="4432"/>
    <lineage>
        <taxon>Eukaryota</taxon>
        <taxon>Viridiplantae</taxon>
        <taxon>Streptophyta</taxon>
        <taxon>Embryophyta</taxon>
        <taxon>Tracheophyta</taxon>
        <taxon>Spermatophyta</taxon>
        <taxon>Magnoliopsida</taxon>
        <taxon>Proteales</taxon>
        <taxon>Nelumbonaceae</taxon>
        <taxon>Nelumbo</taxon>
    </lineage>
</organism>